<dbReference type="EMBL" id="OU963862">
    <property type="protein sequence ID" value="CAH0381952.1"/>
    <property type="molecule type" value="Genomic_DNA"/>
</dbReference>
<sequence>FQVSSSISSFLFQIIGTDYVFFIQKNDLNLKNRNLDIEAQNESFTNRVTVLEKCRYFAHPENPEWTCFEQSATLDVKSFFGFENTIEKLAMKQYVQNVSKGKEIIEHFINVLKEEGITHVPPWIPPENYVEPLPSNIGDELGGVNGKLAEVTITTSAGNQLIRQGSSSSNTLPNTYHLEADYIQRYLGELTPIQESQLVQLKNNFAHLQKGKIPNDPTLLRFLRARDFNVEKARELLSQSLTWRKRHNVDQILSSYETPDVIKDYFPGGWHHHDKDDQPIYLLKLGQMDVKGLLKTIGEDSLLKLTMHVCEEGLKLTEKVTKDCGKPISTWCLLVDLEGLNMRHLWRPGIKALLRIIEIVEANYPETLGRVLIIRAPRVFPILWTLINKFIDEKTRSKFLFYGGNDYQAAGGLVDYIDEEFIPDFLGGPCKTKIPDGGIIPKHLYQADIGHEGACMTEDSIYSSAGLSRNQSHEVFVLIEAPGSVITWDFDIIRHEVAFSVLYLKRVLPSLAEDETESTGTEQKLVFDKSWKEGTDYVVVEPSTVCHEGESIQGSHVTAFSGMYILSWRHHASMVIDNILDTITNPKAEIMYYYEVLHSADYKGSMSSLQSGHSGFSALSQRSIASVCPSR</sequence>
<dbReference type="SUPFAM" id="SSF101576">
    <property type="entry name" value="Supernatant protein factor (SPF), C-terminal domain"/>
    <property type="match status" value="1"/>
</dbReference>
<dbReference type="InterPro" id="IPR001251">
    <property type="entry name" value="CRAL-TRIO_dom"/>
</dbReference>
<evidence type="ECO:0000259" key="1">
    <source>
        <dbReference type="PROSITE" id="PS50191"/>
    </source>
</evidence>
<evidence type="ECO:0008006" key="6">
    <source>
        <dbReference type="Google" id="ProtNLM"/>
    </source>
</evidence>
<evidence type="ECO:0000313" key="5">
    <source>
        <dbReference type="Proteomes" id="UP001152759"/>
    </source>
</evidence>
<feature type="domain" description="GOLD" evidence="2">
    <location>
        <begin position="453"/>
        <end position="596"/>
    </location>
</feature>
<dbReference type="Pfam" id="PF04707">
    <property type="entry name" value="PRELI"/>
    <property type="match status" value="1"/>
</dbReference>
<feature type="non-terminal residue" evidence="4">
    <location>
        <position position="631"/>
    </location>
</feature>
<dbReference type="PROSITE" id="PS50904">
    <property type="entry name" value="PRELI_MSF1"/>
    <property type="match status" value="1"/>
</dbReference>
<dbReference type="InterPro" id="IPR006797">
    <property type="entry name" value="PRELI/MSF1_dom"/>
</dbReference>
<dbReference type="InterPro" id="IPR009038">
    <property type="entry name" value="GOLD_dom"/>
</dbReference>
<evidence type="ECO:0000259" key="3">
    <source>
        <dbReference type="PROSITE" id="PS50904"/>
    </source>
</evidence>
<gene>
    <name evidence="4" type="ORF">BEMITA_LOCUS1553</name>
</gene>
<keyword evidence="5" id="KW-1185">Reference proteome</keyword>
<reference evidence="4" key="1">
    <citation type="submission" date="2021-12" db="EMBL/GenBank/DDBJ databases">
        <authorList>
            <person name="King R."/>
        </authorList>
    </citation>
    <scope>NUCLEOTIDE SEQUENCE</scope>
</reference>
<dbReference type="Pfam" id="PF03765">
    <property type="entry name" value="CRAL_TRIO_N"/>
    <property type="match status" value="1"/>
</dbReference>
<dbReference type="PROSITE" id="PS50191">
    <property type="entry name" value="CRAL_TRIO"/>
    <property type="match status" value="1"/>
</dbReference>
<dbReference type="InterPro" id="IPR051064">
    <property type="entry name" value="SEC14/CRAL-TRIO_domain"/>
</dbReference>
<dbReference type="Gene3D" id="3.40.525.10">
    <property type="entry name" value="CRAL-TRIO lipid binding domain"/>
    <property type="match status" value="1"/>
</dbReference>
<dbReference type="InterPro" id="IPR036598">
    <property type="entry name" value="GOLD_dom_sf"/>
</dbReference>
<dbReference type="Pfam" id="PF00650">
    <property type="entry name" value="CRAL_TRIO"/>
    <property type="match status" value="1"/>
</dbReference>
<dbReference type="PANTHER" id="PTHR23324:SF66">
    <property type="entry name" value="PROTEIN REAL-TIME"/>
    <property type="match status" value="1"/>
</dbReference>
<dbReference type="InterPro" id="IPR036865">
    <property type="entry name" value="CRAL-TRIO_dom_sf"/>
</dbReference>
<proteinExistence type="predicted"/>
<organism evidence="4 5">
    <name type="scientific">Bemisia tabaci</name>
    <name type="common">Sweetpotato whitefly</name>
    <name type="synonym">Aleurodes tabaci</name>
    <dbReference type="NCBI Taxonomy" id="7038"/>
    <lineage>
        <taxon>Eukaryota</taxon>
        <taxon>Metazoa</taxon>
        <taxon>Ecdysozoa</taxon>
        <taxon>Arthropoda</taxon>
        <taxon>Hexapoda</taxon>
        <taxon>Insecta</taxon>
        <taxon>Pterygota</taxon>
        <taxon>Neoptera</taxon>
        <taxon>Paraneoptera</taxon>
        <taxon>Hemiptera</taxon>
        <taxon>Sternorrhyncha</taxon>
        <taxon>Aleyrodoidea</taxon>
        <taxon>Aleyrodidae</taxon>
        <taxon>Aleyrodinae</taxon>
        <taxon>Bemisia</taxon>
    </lineage>
</organism>
<feature type="domain" description="PRELI/MSF1" evidence="3">
    <location>
        <begin position="1"/>
        <end position="117"/>
    </location>
</feature>
<dbReference type="PROSITE" id="PS50866">
    <property type="entry name" value="GOLD"/>
    <property type="match status" value="1"/>
</dbReference>
<dbReference type="PANTHER" id="PTHR23324">
    <property type="entry name" value="SEC14 RELATED PROTEIN"/>
    <property type="match status" value="1"/>
</dbReference>
<dbReference type="Proteomes" id="UP001152759">
    <property type="component" value="Chromosome 1"/>
</dbReference>
<dbReference type="SUPFAM" id="SSF46938">
    <property type="entry name" value="CRAL/TRIO N-terminal domain"/>
    <property type="match status" value="1"/>
</dbReference>
<protein>
    <recommendedName>
        <fullName evidence="6">SEC14-like protein 1</fullName>
    </recommendedName>
</protein>
<dbReference type="InterPro" id="IPR011074">
    <property type="entry name" value="CRAL/TRIO_N_dom"/>
</dbReference>
<dbReference type="SUPFAM" id="SSF52087">
    <property type="entry name" value="CRAL/TRIO domain"/>
    <property type="match status" value="1"/>
</dbReference>
<dbReference type="GO" id="GO:0005737">
    <property type="term" value="C:cytoplasm"/>
    <property type="evidence" value="ECO:0007669"/>
    <property type="project" value="TreeGrafter"/>
</dbReference>
<feature type="domain" description="CRAL-TRIO" evidence="1">
    <location>
        <begin position="258"/>
        <end position="434"/>
    </location>
</feature>
<accession>A0A9P0A0Z3</accession>
<dbReference type="SMART" id="SM00516">
    <property type="entry name" value="SEC14"/>
    <property type="match status" value="1"/>
</dbReference>
<evidence type="ECO:0000313" key="4">
    <source>
        <dbReference type="EMBL" id="CAH0381952.1"/>
    </source>
</evidence>
<dbReference type="InterPro" id="IPR036273">
    <property type="entry name" value="CRAL/TRIO_N_dom_sf"/>
</dbReference>
<dbReference type="SMART" id="SM01100">
    <property type="entry name" value="CRAL_TRIO_N"/>
    <property type="match status" value="1"/>
</dbReference>
<dbReference type="PRINTS" id="PR00180">
    <property type="entry name" value="CRETINALDHBP"/>
</dbReference>
<dbReference type="AlphaFoldDB" id="A0A9P0A0Z3"/>
<dbReference type="CDD" id="cd00170">
    <property type="entry name" value="SEC14"/>
    <property type="match status" value="1"/>
</dbReference>
<dbReference type="Gene3D" id="2.60.120.680">
    <property type="entry name" value="GOLD domain"/>
    <property type="match status" value="1"/>
</dbReference>
<evidence type="ECO:0000259" key="2">
    <source>
        <dbReference type="PROSITE" id="PS50866"/>
    </source>
</evidence>
<name>A0A9P0A0Z3_BEMTA</name>